<dbReference type="InParanoid" id="M3Z812"/>
<name>M3Z812_MUSPF</name>
<dbReference type="EMBL" id="AEYP01066773">
    <property type="status" value="NOT_ANNOTATED_CDS"/>
    <property type="molecule type" value="Genomic_DNA"/>
</dbReference>
<proteinExistence type="predicted"/>
<dbReference type="HOGENOM" id="CLU_727537_0_0_1"/>
<protein>
    <submittedName>
        <fullName evidence="1">Uncharacterized protein</fullName>
    </submittedName>
</protein>
<organism evidence="1">
    <name type="scientific">Mustela putorius furo</name>
    <name type="common">European domestic ferret</name>
    <name type="synonym">Mustela furo</name>
    <dbReference type="NCBI Taxonomy" id="9669"/>
    <lineage>
        <taxon>Eukaryota</taxon>
        <taxon>Metazoa</taxon>
        <taxon>Chordata</taxon>
        <taxon>Craniata</taxon>
        <taxon>Vertebrata</taxon>
        <taxon>Euteleostomi</taxon>
        <taxon>Mammalia</taxon>
        <taxon>Eutheria</taxon>
        <taxon>Laurasiatheria</taxon>
        <taxon>Carnivora</taxon>
        <taxon>Caniformia</taxon>
        <taxon>Musteloidea</taxon>
        <taxon>Mustelidae</taxon>
        <taxon>Mustelinae</taxon>
        <taxon>Mustela</taxon>
    </lineage>
</organism>
<sequence length="380" mass="40881">MSRLSCSRRCLWGLGAPAGRGRIQGEDRPGIFLWDQHQWEPWHLGRARVQCSVSLLAGSSSLCKLTCRTQKPGRLWDSLPWEMTWQEKTLPPCSSEGRVIPADMRPVPPATHCPGEMSVRRPCCITGRDPCGHHARCLECSGRWLTICWLTWGGGCGVPCQGRRASVPVPVDQVTAARGHRFSGRCAPTCIISSRNCHSLRASLCFGNRAMVSGQEGELCRGLCGPPRDICCIESLERAGGGHGGTEDGPQCDSTSARCHLPSAPACRALSQPPVFRCFTPAAAEATPAAVPVLPLACRRAGVQPQHGTSCSWVSLGSVPRSTPHLRSFTWDWHGSPCPGGDTGRSWRTSLKHSAEGRPCGQGGPCPHRGPHQLPLCCPG</sequence>
<accession>M3Z812</accession>
<evidence type="ECO:0000313" key="1">
    <source>
        <dbReference type="Ensembl" id="ENSMPUP00000019725.1"/>
    </source>
</evidence>
<dbReference type="AlphaFoldDB" id="M3Z812"/>
<reference evidence="1" key="1">
    <citation type="submission" date="2024-06" db="UniProtKB">
        <authorList>
            <consortium name="Ensembl"/>
        </authorList>
    </citation>
    <scope>IDENTIFICATION</scope>
</reference>
<dbReference type="Ensembl" id="ENSMPUT00000020007.1">
    <property type="protein sequence ID" value="ENSMPUP00000019725.1"/>
    <property type="gene ID" value="ENSMPUG00000019855.1"/>
</dbReference>